<reference evidence="4 5" key="1">
    <citation type="submission" date="2020-08" db="EMBL/GenBank/DDBJ databases">
        <authorList>
            <person name="Liu G."/>
            <person name="Sun C."/>
        </authorList>
    </citation>
    <scope>NUCLEOTIDE SEQUENCE [LARGE SCALE GENOMIC DNA]</scope>
    <source>
        <strain evidence="4 5">OT19</strain>
        <plasmid evidence="4 5">plas1</plasmid>
    </source>
</reference>
<gene>
    <name evidence="4" type="ORF">H4O24_19285</name>
</gene>
<evidence type="ECO:0000313" key="4">
    <source>
        <dbReference type="EMBL" id="QNE07158.1"/>
    </source>
</evidence>
<dbReference type="CDD" id="cd05009">
    <property type="entry name" value="SIS_GlmS_GlmD_2"/>
    <property type="match status" value="1"/>
</dbReference>
<protein>
    <submittedName>
        <fullName evidence="4">SIS domain-containing protein</fullName>
    </submittedName>
</protein>
<dbReference type="PANTHER" id="PTHR10937:SF8">
    <property type="entry name" value="AMINOTRANSFERASE-RELATED"/>
    <property type="match status" value="1"/>
</dbReference>
<geneLocation type="plasmid" evidence="4 5">
    <name>plas1</name>
</geneLocation>
<keyword evidence="1" id="KW-0032">Aminotransferase</keyword>
<evidence type="ECO:0000259" key="3">
    <source>
        <dbReference type="PROSITE" id="PS51464"/>
    </source>
</evidence>
<dbReference type="InterPro" id="IPR046348">
    <property type="entry name" value="SIS_dom_sf"/>
</dbReference>
<keyword evidence="2" id="KW-0677">Repeat</keyword>
<dbReference type="AlphaFoldDB" id="A0A7G6VZJ3"/>
<feature type="domain" description="SIS" evidence="3">
    <location>
        <begin position="197"/>
        <end position="328"/>
    </location>
</feature>
<evidence type="ECO:0000256" key="2">
    <source>
        <dbReference type="ARBA" id="ARBA00022737"/>
    </source>
</evidence>
<dbReference type="SUPFAM" id="SSF53697">
    <property type="entry name" value="SIS domain"/>
    <property type="match status" value="1"/>
</dbReference>
<dbReference type="Gene3D" id="3.40.50.10490">
    <property type="entry name" value="Glucose-6-phosphate isomerase like protein, domain 1"/>
    <property type="match status" value="2"/>
</dbReference>
<evidence type="ECO:0000256" key="1">
    <source>
        <dbReference type="ARBA" id="ARBA00022576"/>
    </source>
</evidence>
<dbReference type="InterPro" id="IPR001347">
    <property type="entry name" value="SIS_dom"/>
</dbReference>
<proteinExistence type="predicted"/>
<keyword evidence="4" id="KW-0614">Plasmid</keyword>
<sequence length="343" mass="35134">MTDDISSIMAREAREAAHRIACQARSAADPIADLAARIRALDPPAMITCARGSSDHAALFGKYSWEIGVGTPVASLGPSIVSVYGKPPRVRGMVYLTISQSGQSPDLVEAARAAKAGGALVVALCNTAGSPLAMLADVFIDIGAGPEQAVAATKSVLCTQSLILRLVAELTGDAALRGALAELPGQLEQAGQDWGSALDAFGDARFALVIARGPGLGAGCEMALKLKETARLQAECISAAEVHHGPKAAISRGTPAILLGEDGPAAASIAQAGEALMAMGARVFTSLCDIPGATPLPTTHTGHVLTQPIVQTAAFYGFAEKLARARGFDPDNPPSLRKVTLTL</sequence>
<dbReference type="GO" id="GO:0008483">
    <property type="term" value="F:transaminase activity"/>
    <property type="evidence" value="ECO:0007669"/>
    <property type="project" value="UniProtKB-KW"/>
</dbReference>
<feature type="domain" description="SIS" evidence="3">
    <location>
        <begin position="34"/>
        <end position="177"/>
    </location>
</feature>
<evidence type="ECO:0000313" key="5">
    <source>
        <dbReference type="Proteomes" id="UP000515297"/>
    </source>
</evidence>
<accession>A0A7G6VZJ3</accession>
<dbReference type="PROSITE" id="PS51464">
    <property type="entry name" value="SIS"/>
    <property type="match status" value="2"/>
</dbReference>
<name>A0A7G6VZJ3_9SPHN</name>
<dbReference type="Pfam" id="PF01380">
    <property type="entry name" value="SIS"/>
    <property type="match status" value="2"/>
</dbReference>
<keyword evidence="1" id="KW-0808">Transferase</keyword>
<dbReference type="EMBL" id="CP060053">
    <property type="protein sequence ID" value="QNE07158.1"/>
    <property type="molecule type" value="Genomic_DNA"/>
</dbReference>
<dbReference type="PANTHER" id="PTHR10937">
    <property type="entry name" value="GLUCOSAMINE--FRUCTOSE-6-PHOSPHATE AMINOTRANSFERASE, ISOMERIZING"/>
    <property type="match status" value="1"/>
</dbReference>
<dbReference type="InterPro" id="IPR035466">
    <property type="entry name" value="GlmS/AgaS_SIS"/>
</dbReference>
<dbReference type="RefSeq" id="WP_185885903.1">
    <property type="nucleotide sequence ID" value="NZ_CP060053.1"/>
</dbReference>
<dbReference type="InterPro" id="IPR035490">
    <property type="entry name" value="GlmS/FrlB_SIS"/>
</dbReference>
<organism evidence="4 5">
    <name type="scientific">Croceicoccus marinus</name>
    <dbReference type="NCBI Taxonomy" id="450378"/>
    <lineage>
        <taxon>Bacteria</taxon>
        <taxon>Pseudomonadati</taxon>
        <taxon>Pseudomonadota</taxon>
        <taxon>Alphaproteobacteria</taxon>
        <taxon>Sphingomonadales</taxon>
        <taxon>Erythrobacteraceae</taxon>
        <taxon>Croceicoccus</taxon>
    </lineage>
</organism>
<dbReference type="GO" id="GO:0097367">
    <property type="term" value="F:carbohydrate derivative binding"/>
    <property type="evidence" value="ECO:0007669"/>
    <property type="project" value="InterPro"/>
</dbReference>
<dbReference type="GO" id="GO:1901135">
    <property type="term" value="P:carbohydrate derivative metabolic process"/>
    <property type="evidence" value="ECO:0007669"/>
    <property type="project" value="InterPro"/>
</dbReference>
<dbReference type="CDD" id="cd05008">
    <property type="entry name" value="SIS_GlmS_GlmD_1"/>
    <property type="match status" value="1"/>
</dbReference>
<dbReference type="Proteomes" id="UP000515297">
    <property type="component" value="Plasmid plas1"/>
</dbReference>